<dbReference type="AlphaFoldDB" id="A0AAD4BBP8"/>
<organism evidence="10 11">
    <name type="scientific">Boletus edulis BED1</name>
    <dbReference type="NCBI Taxonomy" id="1328754"/>
    <lineage>
        <taxon>Eukaryota</taxon>
        <taxon>Fungi</taxon>
        <taxon>Dikarya</taxon>
        <taxon>Basidiomycota</taxon>
        <taxon>Agaricomycotina</taxon>
        <taxon>Agaricomycetes</taxon>
        <taxon>Agaricomycetidae</taxon>
        <taxon>Boletales</taxon>
        <taxon>Boletineae</taxon>
        <taxon>Boletaceae</taxon>
        <taxon>Boletoideae</taxon>
        <taxon>Boletus</taxon>
    </lineage>
</organism>
<dbReference type="GO" id="GO:0005730">
    <property type="term" value="C:nucleolus"/>
    <property type="evidence" value="ECO:0007669"/>
    <property type="project" value="TreeGrafter"/>
</dbReference>
<comment type="caution">
    <text evidence="10">The sequence shown here is derived from an EMBL/GenBank/DDBJ whole genome shotgun (WGS) entry which is preliminary data.</text>
</comment>
<comment type="similarity">
    <text evidence="7">Belongs to the UPF0743 family.</text>
</comment>
<keyword evidence="11" id="KW-1185">Reference proteome</keyword>
<accession>A0AAD4BBP8</accession>
<keyword evidence="3" id="KW-0677">Repeat</keyword>
<dbReference type="InterPro" id="IPR039999">
    <property type="entry name" value="LYAR"/>
</dbReference>
<dbReference type="Pfam" id="PF08790">
    <property type="entry name" value="zf-LYAR"/>
    <property type="match status" value="1"/>
</dbReference>
<dbReference type="SUPFAM" id="SSF57667">
    <property type="entry name" value="beta-beta-alpha zinc fingers"/>
    <property type="match status" value="2"/>
</dbReference>
<evidence type="ECO:0000256" key="2">
    <source>
        <dbReference type="ARBA" id="ARBA00022723"/>
    </source>
</evidence>
<evidence type="ECO:0000256" key="5">
    <source>
        <dbReference type="ARBA" id="ARBA00022833"/>
    </source>
</evidence>
<keyword evidence="4 8" id="KW-0863">Zinc-finger</keyword>
<dbReference type="PANTHER" id="PTHR13100:SF10">
    <property type="entry name" value="CELL GROWTH-REGULATING NUCLEOLAR PROTEIN"/>
    <property type="match status" value="1"/>
</dbReference>
<dbReference type="GO" id="GO:0006364">
    <property type="term" value="P:rRNA processing"/>
    <property type="evidence" value="ECO:0007669"/>
    <property type="project" value="TreeGrafter"/>
</dbReference>
<evidence type="ECO:0000256" key="4">
    <source>
        <dbReference type="ARBA" id="ARBA00022771"/>
    </source>
</evidence>
<dbReference type="PANTHER" id="PTHR13100">
    <property type="entry name" value="CELL GROWTH-REGULATING NUCLEOLAR PROTEIN LYAR"/>
    <property type="match status" value="1"/>
</dbReference>
<evidence type="ECO:0000256" key="1">
    <source>
        <dbReference type="ARBA" id="ARBA00004123"/>
    </source>
</evidence>
<evidence type="ECO:0000259" key="9">
    <source>
        <dbReference type="Pfam" id="PF08790"/>
    </source>
</evidence>
<dbReference type="Proteomes" id="UP001194468">
    <property type="component" value="Unassembled WGS sequence"/>
</dbReference>
<dbReference type="InterPro" id="IPR014898">
    <property type="entry name" value="Znf_C2H2_LYAR"/>
</dbReference>
<dbReference type="FunFam" id="3.30.1490.490:FF:000001">
    <property type="entry name" value="cell growth-regulating nucleolar protein-like"/>
    <property type="match status" value="1"/>
</dbReference>
<evidence type="ECO:0000313" key="11">
    <source>
        <dbReference type="Proteomes" id="UP001194468"/>
    </source>
</evidence>
<name>A0AAD4BBP8_BOLED</name>
<dbReference type="InterPro" id="IPR036236">
    <property type="entry name" value="Znf_C2H2_sf"/>
</dbReference>
<evidence type="ECO:0000313" key="10">
    <source>
        <dbReference type="EMBL" id="KAF8418232.1"/>
    </source>
</evidence>
<proteinExistence type="inferred from homology"/>
<dbReference type="GO" id="GO:0003677">
    <property type="term" value="F:DNA binding"/>
    <property type="evidence" value="ECO:0007669"/>
    <property type="project" value="InterPro"/>
</dbReference>
<keyword evidence="2" id="KW-0479">Metal-binding</keyword>
<reference evidence="10" key="1">
    <citation type="submission" date="2019-10" db="EMBL/GenBank/DDBJ databases">
        <authorList>
            <consortium name="DOE Joint Genome Institute"/>
            <person name="Kuo A."/>
            <person name="Miyauchi S."/>
            <person name="Kiss E."/>
            <person name="Drula E."/>
            <person name="Kohler A."/>
            <person name="Sanchez-Garcia M."/>
            <person name="Andreopoulos B."/>
            <person name="Barry K.W."/>
            <person name="Bonito G."/>
            <person name="Buee M."/>
            <person name="Carver A."/>
            <person name="Chen C."/>
            <person name="Cichocki N."/>
            <person name="Clum A."/>
            <person name="Culley D."/>
            <person name="Crous P.W."/>
            <person name="Fauchery L."/>
            <person name="Girlanda M."/>
            <person name="Hayes R."/>
            <person name="Keri Z."/>
            <person name="LaButti K."/>
            <person name="Lipzen A."/>
            <person name="Lombard V."/>
            <person name="Magnuson J."/>
            <person name="Maillard F."/>
            <person name="Morin E."/>
            <person name="Murat C."/>
            <person name="Nolan M."/>
            <person name="Ohm R."/>
            <person name="Pangilinan J."/>
            <person name="Pereira M."/>
            <person name="Perotto S."/>
            <person name="Peter M."/>
            <person name="Riley R."/>
            <person name="Sitrit Y."/>
            <person name="Stielow B."/>
            <person name="Szollosi G."/>
            <person name="Zifcakova L."/>
            <person name="Stursova M."/>
            <person name="Spatafora J.W."/>
            <person name="Tedersoo L."/>
            <person name="Vaario L.-M."/>
            <person name="Yamada A."/>
            <person name="Yan M."/>
            <person name="Wang P."/>
            <person name="Xu J."/>
            <person name="Bruns T."/>
            <person name="Baldrian P."/>
            <person name="Vilgalys R."/>
            <person name="Henrissat B."/>
            <person name="Grigoriev I.V."/>
            <person name="Hibbett D."/>
            <person name="Nagy L.G."/>
            <person name="Martin F.M."/>
        </authorList>
    </citation>
    <scope>NUCLEOTIDE SEQUENCE</scope>
    <source>
        <strain evidence="10">BED1</strain>
    </source>
</reference>
<evidence type="ECO:0000256" key="8">
    <source>
        <dbReference type="PROSITE-ProRule" id="PRU01145"/>
    </source>
</evidence>
<keyword evidence="6" id="KW-0539">Nucleus</keyword>
<protein>
    <recommendedName>
        <fullName evidence="9">Zinc finger C2H2 LYAR-type domain-containing protein</fullName>
    </recommendedName>
</protein>
<evidence type="ECO:0000256" key="6">
    <source>
        <dbReference type="ARBA" id="ARBA00023242"/>
    </source>
</evidence>
<dbReference type="Gene3D" id="3.30.1490.490">
    <property type="match status" value="1"/>
</dbReference>
<reference evidence="10" key="2">
    <citation type="journal article" date="2020" name="Nat. Commun.">
        <title>Large-scale genome sequencing of mycorrhizal fungi provides insights into the early evolution of symbiotic traits.</title>
        <authorList>
            <person name="Miyauchi S."/>
            <person name="Kiss E."/>
            <person name="Kuo A."/>
            <person name="Drula E."/>
            <person name="Kohler A."/>
            <person name="Sanchez-Garcia M."/>
            <person name="Morin E."/>
            <person name="Andreopoulos B."/>
            <person name="Barry K.W."/>
            <person name="Bonito G."/>
            <person name="Buee M."/>
            <person name="Carver A."/>
            <person name="Chen C."/>
            <person name="Cichocki N."/>
            <person name="Clum A."/>
            <person name="Culley D."/>
            <person name="Crous P.W."/>
            <person name="Fauchery L."/>
            <person name="Girlanda M."/>
            <person name="Hayes R.D."/>
            <person name="Keri Z."/>
            <person name="LaButti K."/>
            <person name="Lipzen A."/>
            <person name="Lombard V."/>
            <person name="Magnuson J."/>
            <person name="Maillard F."/>
            <person name="Murat C."/>
            <person name="Nolan M."/>
            <person name="Ohm R.A."/>
            <person name="Pangilinan J."/>
            <person name="Pereira M.F."/>
            <person name="Perotto S."/>
            <person name="Peter M."/>
            <person name="Pfister S."/>
            <person name="Riley R."/>
            <person name="Sitrit Y."/>
            <person name="Stielow J.B."/>
            <person name="Szollosi G."/>
            <person name="Zifcakova L."/>
            <person name="Stursova M."/>
            <person name="Spatafora J.W."/>
            <person name="Tedersoo L."/>
            <person name="Vaario L.M."/>
            <person name="Yamada A."/>
            <person name="Yan M."/>
            <person name="Wang P."/>
            <person name="Xu J."/>
            <person name="Bruns T."/>
            <person name="Baldrian P."/>
            <person name="Vilgalys R."/>
            <person name="Dunand C."/>
            <person name="Henrissat B."/>
            <person name="Grigoriev I.V."/>
            <person name="Hibbett D."/>
            <person name="Nagy L.G."/>
            <person name="Martin F.M."/>
        </authorList>
    </citation>
    <scope>NUCLEOTIDE SEQUENCE</scope>
    <source>
        <strain evidence="10">BED1</strain>
    </source>
</reference>
<evidence type="ECO:0000256" key="7">
    <source>
        <dbReference type="ARBA" id="ARBA00061084"/>
    </source>
</evidence>
<dbReference type="PROSITE" id="PS51804">
    <property type="entry name" value="ZF_C2HC_LYAR"/>
    <property type="match status" value="1"/>
</dbReference>
<comment type="subcellular location">
    <subcellularLocation>
        <location evidence="1">Nucleus</location>
    </subcellularLocation>
</comment>
<dbReference type="GO" id="GO:0008270">
    <property type="term" value="F:zinc ion binding"/>
    <property type="evidence" value="ECO:0007669"/>
    <property type="project" value="UniProtKB-KW"/>
</dbReference>
<dbReference type="GO" id="GO:0000122">
    <property type="term" value="P:negative regulation of transcription by RNA polymerase II"/>
    <property type="evidence" value="ECO:0007669"/>
    <property type="project" value="TreeGrafter"/>
</dbReference>
<keyword evidence="5" id="KW-0862">Zinc</keyword>
<evidence type="ECO:0000256" key="3">
    <source>
        <dbReference type="ARBA" id="ARBA00022737"/>
    </source>
</evidence>
<sequence>MVSFQCHTCGDVVKKPKLDQHHGRCYAGFDCIDCSVSFHTPAEYKSHTSCISEAEKYQKSLYDGPKNVRALISFHPSDFFFGTRLSFESGV</sequence>
<dbReference type="EMBL" id="WHUW01000205">
    <property type="protein sequence ID" value="KAF8418232.1"/>
    <property type="molecule type" value="Genomic_DNA"/>
</dbReference>
<feature type="domain" description="Zinc finger C2H2 LYAR-type" evidence="9">
    <location>
        <begin position="29"/>
        <end position="57"/>
    </location>
</feature>
<gene>
    <name evidence="10" type="ORF">L210DRAFT_2448371</name>
</gene>